<sequence>MSLPSLKGLTPVVIPNRAVKQPPMYTMIDHPQLDTPNKVYVQLLDISEAGMRDALEYEDAGQIPAGDNPERGTKFNASTGARDECLGPRRERSLALPRTNSRKMHVSGGSSRILAVFLESIVTERDKISEASAPNLYSINLRSVDVRKVNNPPLFAFSAKCYILFHDYTVNTALYDYSKPFF</sequence>
<reference evidence="2" key="1">
    <citation type="submission" date="2018-04" db="EMBL/GenBank/DDBJ databases">
        <title>Whole genome sequencing of Hypsizygus marmoreus.</title>
        <authorList>
            <person name="Choi I.-G."/>
            <person name="Min B."/>
            <person name="Kim J.-G."/>
            <person name="Kim S."/>
            <person name="Oh Y.-L."/>
            <person name="Kong W.-S."/>
            <person name="Park H."/>
            <person name="Jeong J."/>
            <person name="Song E.-S."/>
        </authorList>
    </citation>
    <scope>NUCLEOTIDE SEQUENCE [LARGE SCALE GENOMIC DNA]</scope>
    <source>
        <strain evidence="2">51987-8</strain>
    </source>
</reference>
<dbReference type="AlphaFoldDB" id="A0A369JJ71"/>
<accession>A0A369JJ71</accession>
<dbReference type="InParanoid" id="A0A369JJ71"/>
<dbReference type="EMBL" id="LUEZ02000053">
    <property type="protein sequence ID" value="RDB21898.1"/>
    <property type="molecule type" value="Genomic_DNA"/>
</dbReference>
<name>A0A369JJ71_HYPMA</name>
<gene>
    <name evidence="2" type="ORF">Hypma_011134</name>
</gene>
<dbReference type="Proteomes" id="UP000076154">
    <property type="component" value="Unassembled WGS sequence"/>
</dbReference>
<protein>
    <submittedName>
        <fullName evidence="2">Uncharacterized protein</fullName>
    </submittedName>
</protein>
<keyword evidence="3" id="KW-1185">Reference proteome</keyword>
<evidence type="ECO:0000256" key="1">
    <source>
        <dbReference type="SAM" id="MobiDB-lite"/>
    </source>
</evidence>
<evidence type="ECO:0000313" key="2">
    <source>
        <dbReference type="EMBL" id="RDB21898.1"/>
    </source>
</evidence>
<organism evidence="2 3">
    <name type="scientific">Hypsizygus marmoreus</name>
    <name type="common">White beech mushroom</name>
    <name type="synonym">Agaricus marmoreus</name>
    <dbReference type="NCBI Taxonomy" id="39966"/>
    <lineage>
        <taxon>Eukaryota</taxon>
        <taxon>Fungi</taxon>
        <taxon>Dikarya</taxon>
        <taxon>Basidiomycota</taxon>
        <taxon>Agaricomycotina</taxon>
        <taxon>Agaricomycetes</taxon>
        <taxon>Agaricomycetidae</taxon>
        <taxon>Agaricales</taxon>
        <taxon>Tricholomatineae</taxon>
        <taxon>Lyophyllaceae</taxon>
        <taxon>Hypsizygus</taxon>
    </lineage>
</organism>
<feature type="region of interest" description="Disordered" evidence="1">
    <location>
        <begin position="61"/>
        <end position="83"/>
    </location>
</feature>
<proteinExistence type="predicted"/>
<evidence type="ECO:0000313" key="3">
    <source>
        <dbReference type="Proteomes" id="UP000076154"/>
    </source>
</evidence>
<comment type="caution">
    <text evidence="2">The sequence shown here is derived from an EMBL/GenBank/DDBJ whole genome shotgun (WGS) entry which is preliminary data.</text>
</comment>
<dbReference type="OrthoDB" id="2934473at2759"/>